<dbReference type="CDD" id="cd07043">
    <property type="entry name" value="STAS_anti-anti-sigma_factors"/>
    <property type="match status" value="1"/>
</dbReference>
<dbReference type="RefSeq" id="WP_168117808.1">
    <property type="nucleotide sequence ID" value="NZ_BOON01000060.1"/>
</dbReference>
<sequence>MTIGRHRRPAPPLDLALTETADTELTLTAHGRLDADTVDDLTEAFQVVLTQPGLTRVLLDFGALTSVDSSGVAALAAAPEQAQRHGVAVTIVSCGAEVRRALELSGVYEHLTQAPTGAPHPRLPGPRRSDDAEALTPVTNPPA</sequence>
<evidence type="ECO:0000313" key="4">
    <source>
        <dbReference type="Proteomes" id="UP000599074"/>
    </source>
</evidence>
<dbReference type="EMBL" id="BOON01000060">
    <property type="protein sequence ID" value="GII25856.1"/>
    <property type="molecule type" value="Genomic_DNA"/>
</dbReference>
<proteinExistence type="predicted"/>
<dbReference type="PROSITE" id="PS50801">
    <property type="entry name" value="STAS"/>
    <property type="match status" value="1"/>
</dbReference>
<dbReference type="Proteomes" id="UP000599074">
    <property type="component" value="Unassembled WGS sequence"/>
</dbReference>
<dbReference type="GO" id="GO:0043856">
    <property type="term" value="F:anti-sigma factor antagonist activity"/>
    <property type="evidence" value="ECO:0007669"/>
    <property type="project" value="TreeGrafter"/>
</dbReference>
<accession>A0A8J3THX4</accession>
<organism evidence="3 4">
    <name type="scientific">Planosporangium mesophilum</name>
    <dbReference type="NCBI Taxonomy" id="689768"/>
    <lineage>
        <taxon>Bacteria</taxon>
        <taxon>Bacillati</taxon>
        <taxon>Actinomycetota</taxon>
        <taxon>Actinomycetes</taxon>
        <taxon>Micromonosporales</taxon>
        <taxon>Micromonosporaceae</taxon>
        <taxon>Planosporangium</taxon>
    </lineage>
</organism>
<dbReference type="AlphaFoldDB" id="A0A8J3THX4"/>
<evidence type="ECO:0000256" key="1">
    <source>
        <dbReference type="SAM" id="MobiDB-lite"/>
    </source>
</evidence>
<reference evidence="3" key="1">
    <citation type="submission" date="2021-01" db="EMBL/GenBank/DDBJ databases">
        <title>Whole genome shotgun sequence of Planosporangium mesophilum NBRC 109066.</title>
        <authorList>
            <person name="Komaki H."/>
            <person name="Tamura T."/>
        </authorList>
    </citation>
    <scope>NUCLEOTIDE SEQUENCE</scope>
    <source>
        <strain evidence="3">NBRC 109066</strain>
    </source>
</reference>
<keyword evidence="4" id="KW-1185">Reference proteome</keyword>
<evidence type="ECO:0000313" key="3">
    <source>
        <dbReference type="EMBL" id="GII25856.1"/>
    </source>
</evidence>
<evidence type="ECO:0000259" key="2">
    <source>
        <dbReference type="PROSITE" id="PS50801"/>
    </source>
</evidence>
<dbReference type="InterPro" id="IPR036513">
    <property type="entry name" value="STAS_dom_sf"/>
</dbReference>
<feature type="region of interest" description="Disordered" evidence="1">
    <location>
        <begin position="112"/>
        <end position="143"/>
    </location>
</feature>
<dbReference type="Pfam" id="PF01740">
    <property type="entry name" value="STAS"/>
    <property type="match status" value="1"/>
</dbReference>
<name>A0A8J3THX4_9ACTN</name>
<feature type="domain" description="STAS" evidence="2">
    <location>
        <begin position="25"/>
        <end position="111"/>
    </location>
</feature>
<dbReference type="InterPro" id="IPR002645">
    <property type="entry name" value="STAS_dom"/>
</dbReference>
<gene>
    <name evidence="3" type="ORF">Pme01_54530</name>
</gene>
<protein>
    <recommendedName>
        <fullName evidence="2">STAS domain-containing protein</fullName>
    </recommendedName>
</protein>
<dbReference type="SUPFAM" id="SSF52091">
    <property type="entry name" value="SpoIIaa-like"/>
    <property type="match status" value="1"/>
</dbReference>
<dbReference type="Gene3D" id="3.30.750.24">
    <property type="entry name" value="STAS domain"/>
    <property type="match status" value="1"/>
</dbReference>
<dbReference type="PANTHER" id="PTHR33495">
    <property type="entry name" value="ANTI-SIGMA FACTOR ANTAGONIST TM_1081-RELATED-RELATED"/>
    <property type="match status" value="1"/>
</dbReference>
<comment type="caution">
    <text evidence="3">The sequence shown here is derived from an EMBL/GenBank/DDBJ whole genome shotgun (WGS) entry which is preliminary data.</text>
</comment>